<evidence type="ECO:0000313" key="4">
    <source>
        <dbReference type="EMBL" id="KAK7060433.1"/>
    </source>
</evidence>
<organism evidence="4 5">
    <name type="scientific">Paramarasmius palmivorus</name>
    <dbReference type="NCBI Taxonomy" id="297713"/>
    <lineage>
        <taxon>Eukaryota</taxon>
        <taxon>Fungi</taxon>
        <taxon>Dikarya</taxon>
        <taxon>Basidiomycota</taxon>
        <taxon>Agaricomycotina</taxon>
        <taxon>Agaricomycetes</taxon>
        <taxon>Agaricomycetidae</taxon>
        <taxon>Agaricales</taxon>
        <taxon>Marasmiineae</taxon>
        <taxon>Marasmiaceae</taxon>
        <taxon>Paramarasmius</taxon>
    </lineage>
</organism>
<dbReference type="InterPro" id="IPR023210">
    <property type="entry name" value="NADP_OxRdtase_dom"/>
</dbReference>
<dbReference type="InterPro" id="IPR050523">
    <property type="entry name" value="AKR_Detox_Biosynth"/>
</dbReference>
<dbReference type="EMBL" id="JAYKXP010000003">
    <property type="protein sequence ID" value="KAK7060433.1"/>
    <property type="molecule type" value="Genomic_DNA"/>
</dbReference>
<dbReference type="FunFam" id="3.20.20.100:FF:000004">
    <property type="entry name" value="Oxidoreductase, aldo/keto reductase"/>
    <property type="match status" value="1"/>
</dbReference>
<dbReference type="CDD" id="cd19079">
    <property type="entry name" value="AKR_EcYajO-like"/>
    <property type="match status" value="1"/>
</dbReference>
<dbReference type="Pfam" id="PF00248">
    <property type="entry name" value="Aldo_ket_red"/>
    <property type="match status" value="1"/>
</dbReference>
<name>A0AAW0EAL0_9AGAR</name>
<evidence type="ECO:0000259" key="3">
    <source>
        <dbReference type="Pfam" id="PF00248"/>
    </source>
</evidence>
<accession>A0AAW0EAL0</accession>
<dbReference type="SUPFAM" id="SSF51430">
    <property type="entry name" value="NAD(P)-linked oxidoreductase"/>
    <property type="match status" value="1"/>
</dbReference>
<sequence length="358" mass="39887">MATYKQLGKSGLKISVPIVCPVPSPSRRSISSCMSLLKLGAMSFGSSKWLPYILDQDKGIELLKEAWDLGINTVDTANAYSNGESERTIAAFLAKYKIPRNKYIIMSKVWAVVLDDPASPLMATFAPGLGDTQQYVNQGGLSRAAILNAVDASLARLETSYLDLLQIHAFDPSTPFEETMKALHDVVTSGKARYIGASNLKAWQFAEMNHVAKLNGWTEFVSIQIEHSLLYRPEELEMLAYCRYKGIGIIPYAPLCTGLLARPLGVDTERSNQFKGTPWEKKLKDSEKEIIKRVEKIAKDHNWTMSQVSLAWSLTKVSSPIIGANSPQRLKQNILTDVSLSEEEIKLLEEPYEYQPPK</sequence>
<dbReference type="PANTHER" id="PTHR43364:SF9">
    <property type="entry name" value="OXIDOREDUCTASE"/>
    <property type="match status" value="1"/>
</dbReference>
<reference evidence="4 5" key="1">
    <citation type="submission" date="2024-01" db="EMBL/GenBank/DDBJ databases">
        <title>A draft genome for a cacao thread blight-causing isolate of Paramarasmius palmivorus.</title>
        <authorList>
            <person name="Baruah I.K."/>
            <person name="Bukari Y."/>
            <person name="Amoako-Attah I."/>
            <person name="Meinhardt L.W."/>
            <person name="Bailey B.A."/>
            <person name="Cohen S.P."/>
        </authorList>
    </citation>
    <scope>NUCLEOTIDE SEQUENCE [LARGE SCALE GENOMIC DNA]</scope>
    <source>
        <strain evidence="4 5">GH-12</strain>
    </source>
</reference>
<protein>
    <recommendedName>
        <fullName evidence="3">NADP-dependent oxidoreductase domain-containing protein</fullName>
    </recommendedName>
</protein>
<keyword evidence="2" id="KW-0560">Oxidoreductase</keyword>
<keyword evidence="5" id="KW-1185">Reference proteome</keyword>
<dbReference type="PANTHER" id="PTHR43364">
    <property type="entry name" value="NADH-SPECIFIC METHYLGLYOXAL REDUCTASE-RELATED"/>
    <property type="match status" value="1"/>
</dbReference>
<keyword evidence="1" id="KW-0521">NADP</keyword>
<proteinExistence type="predicted"/>
<dbReference type="InterPro" id="IPR036812">
    <property type="entry name" value="NAD(P)_OxRdtase_dom_sf"/>
</dbReference>
<evidence type="ECO:0000313" key="5">
    <source>
        <dbReference type="Proteomes" id="UP001383192"/>
    </source>
</evidence>
<evidence type="ECO:0000256" key="2">
    <source>
        <dbReference type="ARBA" id="ARBA00023002"/>
    </source>
</evidence>
<dbReference type="AlphaFoldDB" id="A0AAW0EAL0"/>
<comment type="caution">
    <text evidence="4">The sequence shown here is derived from an EMBL/GenBank/DDBJ whole genome shotgun (WGS) entry which is preliminary data.</text>
</comment>
<dbReference type="Proteomes" id="UP001383192">
    <property type="component" value="Unassembled WGS sequence"/>
</dbReference>
<gene>
    <name evidence="4" type="ORF">VNI00_001198</name>
</gene>
<dbReference type="GO" id="GO:0005829">
    <property type="term" value="C:cytosol"/>
    <property type="evidence" value="ECO:0007669"/>
    <property type="project" value="UniProtKB-ARBA"/>
</dbReference>
<feature type="domain" description="NADP-dependent oxidoreductase" evidence="3">
    <location>
        <begin position="38"/>
        <end position="350"/>
    </location>
</feature>
<evidence type="ECO:0000256" key="1">
    <source>
        <dbReference type="ARBA" id="ARBA00022857"/>
    </source>
</evidence>
<dbReference type="Gene3D" id="3.20.20.100">
    <property type="entry name" value="NADP-dependent oxidoreductase domain"/>
    <property type="match status" value="1"/>
</dbReference>
<dbReference type="GO" id="GO:0016491">
    <property type="term" value="F:oxidoreductase activity"/>
    <property type="evidence" value="ECO:0007669"/>
    <property type="project" value="UniProtKB-KW"/>
</dbReference>